<evidence type="ECO:0000256" key="2">
    <source>
        <dbReference type="ARBA" id="ARBA00022723"/>
    </source>
</evidence>
<dbReference type="InterPro" id="IPR002401">
    <property type="entry name" value="Cyt_P450_E_grp-I"/>
</dbReference>
<protein>
    <recommendedName>
        <fullName evidence="10">Cytochrome P450</fullName>
    </recommendedName>
</protein>
<keyword evidence="3 6" id="KW-0560">Oxidoreductase</keyword>
<evidence type="ECO:0000256" key="3">
    <source>
        <dbReference type="ARBA" id="ARBA00023002"/>
    </source>
</evidence>
<keyword evidence="9" id="KW-1185">Reference proteome</keyword>
<feature type="binding site" description="axial binding residue" evidence="5">
    <location>
        <position position="456"/>
    </location>
    <ligand>
        <name>heme</name>
        <dbReference type="ChEBI" id="CHEBI:30413"/>
    </ligand>
    <ligandPart>
        <name>Fe</name>
        <dbReference type="ChEBI" id="CHEBI:18248"/>
    </ligandPart>
</feature>
<evidence type="ECO:0000256" key="4">
    <source>
        <dbReference type="ARBA" id="ARBA00023004"/>
    </source>
</evidence>
<dbReference type="InterPro" id="IPR001128">
    <property type="entry name" value="Cyt_P450"/>
</dbReference>
<keyword evidence="7" id="KW-0812">Transmembrane</keyword>
<gene>
    <name evidence="8" type="ORF">VE01_04690</name>
</gene>
<evidence type="ECO:0000313" key="9">
    <source>
        <dbReference type="Proteomes" id="UP000091956"/>
    </source>
</evidence>
<dbReference type="GO" id="GO:0016705">
    <property type="term" value="F:oxidoreductase activity, acting on paired donors, with incorporation or reduction of molecular oxygen"/>
    <property type="evidence" value="ECO:0007669"/>
    <property type="project" value="InterPro"/>
</dbReference>
<feature type="transmembrane region" description="Helical" evidence="7">
    <location>
        <begin position="25"/>
        <end position="44"/>
    </location>
</feature>
<dbReference type="InterPro" id="IPR036396">
    <property type="entry name" value="Cyt_P450_sf"/>
</dbReference>
<dbReference type="Proteomes" id="UP000091956">
    <property type="component" value="Unassembled WGS sequence"/>
</dbReference>
<comment type="similarity">
    <text evidence="1 6">Belongs to the cytochrome P450 family.</text>
</comment>
<dbReference type="CDD" id="cd11065">
    <property type="entry name" value="CYP64-like"/>
    <property type="match status" value="1"/>
</dbReference>
<dbReference type="GO" id="GO:0020037">
    <property type="term" value="F:heme binding"/>
    <property type="evidence" value="ECO:0007669"/>
    <property type="project" value="InterPro"/>
</dbReference>
<evidence type="ECO:0000256" key="5">
    <source>
        <dbReference type="PIRSR" id="PIRSR602401-1"/>
    </source>
</evidence>
<dbReference type="GeneID" id="28838076"/>
<proteinExistence type="inferred from homology"/>
<sequence>MTLNESAAAHAASFLYPHGFPTAPSPIKIITLAAVLIFTISFFVRGKKTKYSYPPGPKGNLVVGNTFQLDPRFPGAKFASWGQEYDDMFSIFLGSTRWVVVNSSKMVRELLDRKGKIYLSRPYFPVTQEILSGGMRIVLMPHSERWRNLRKIMHQLLTAKAADSYKPYQEIESRKLIWDYLKAPELFYLHGARFANSVIMSVVFGRRSSMSEANVKELFSCIDEFMKLQGSPSASFIDGFPFIARWLPVRLQWYRPKAEKVFHETLKVYENFFDDLQKRIDQGENPECFARSLVDLSKQYNFSDEQQYFCAGTIIEAGSDTTRNQINLMLAAAAKYPEWVKKARQELDSVLGDAKRLPDFDDWESLPYIRAVMKETLRWRPNMIASGVPRVLVEDDVVGPYRFEKGTVFTWNHYGISHDEQEYKNNQVFDPDRFLNEDLNDMLKGHWGFGMGRRVCVGWHVGSRNMFISFSRLLYCFDFAEDPSEPIDETRIDAFAHKAAPFKLNIKPRSQAHADLIERECRVAGEAVS</sequence>
<dbReference type="AlphaFoldDB" id="A0A1B8GNA5"/>
<keyword evidence="7" id="KW-1133">Transmembrane helix</keyword>
<dbReference type="InterPro" id="IPR017972">
    <property type="entry name" value="Cyt_P450_CS"/>
</dbReference>
<reference evidence="9" key="2">
    <citation type="journal article" date="2018" name="Nat. Commun.">
        <title>Extreme sensitivity to ultraviolet light in the fungal pathogen causing white-nose syndrome of bats.</title>
        <authorList>
            <person name="Palmer J.M."/>
            <person name="Drees K.P."/>
            <person name="Foster J.T."/>
            <person name="Lindner D.L."/>
        </authorList>
    </citation>
    <scope>NUCLEOTIDE SEQUENCE [LARGE SCALE GENOMIC DNA]</scope>
    <source>
        <strain evidence="9">UAMH 10579</strain>
    </source>
</reference>
<evidence type="ECO:0000256" key="7">
    <source>
        <dbReference type="SAM" id="Phobius"/>
    </source>
</evidence>
<dbReference type="OrthoDB" id="1103324at2759"/>
<dbReference type="PROSITE" id="PS00086">
    <property type="entry name" value="CYTOCHROME_P450"/>
    <property type="match status" value="1"/>
</dbReference>
<keyword evidence="7" id="KW-0472">Membrane</keyword>
<dbReference type="GO" id="GO:0004497">
    <property type="term" value="F:monooxygenase activity"/>
    <property type="evidence" value="ECO:0007669"/>
    <property type="project" value="UniProtKB-KW"/>
</dbReference>
<dbReference type="Pfam" id="PF00067">
    <property type="entry name" value="p450"/>
    <property type="match status" value="1"/>
</dbReference>
<dbReference type="EMBL" id="KV460223">
    <property type="protein sequence ID" value="OBT97320.1"/>
    <property type="molecule type" value="Genomic_DNA"/>
</dbReference>
<comment type="cofactor">
    <cofactor evidence="5">
        <name>heme</name>
        <dbReference type="ChEBI" id="CHEBI:30413"/>
    </cofactor>
</comment>
<dbReference type="InterPro" id="IPR050364">
    <property type="entry name" value="Cytochrome_P450_fung"/>
</dbReference>
<dbReference type="SUPFAM" id="SSF48264">
    <property type="entry name" value="Cytochrome P450"/>
    <property type="match status" value="1"/>
</dbReference>
<dbReference type="RefSeq" id="XP_018131053.1">
    <property type="nucleotide sequence ID" value="XM_018274159.2"/>
</dbReference>
<dbReference type="STRING" id="342668.A0A1B8GNA5"/>
<evidence type="ECO:0000313" key="8">
    <source>
        <dbReference type="EMBL" id="OBT97320.1"/>
    </source>
</evidence>
<evidence type="ECO:0000256" key="1">
    <source>
        <dbReference type="ARBA" id="ARBA00010617"/>
    </source>
</evidence>
<organism evidence="8 9">
    <name type="scientific">Pseudogymnoascus verrucosus</name>
    <dbReference type="NCBI Taxonomy" id="342668"/>
    <lineage>
        <taxon>Eukaryota</taxon>
        <taxon>Fungi</taxon>
        <taxon>Dikarya</taxon>
        <taxon>Ascomycota</taxon>
        <taxon>Pezizomycotina</taxon>
        <taxon>Leotiomycetes</taxon>
        <taxon>Thelebolales</taxon>
        <taxon>Thelebolaceae</taxon>
        <taxon>Pseudogymnoascus</taxon>
    </lineage>
</organism>
<dbReference type="PANTHER" id="PTHR46300:SF12">
    <property type="entry name" value="P450, PUTATIVE (EUROFUNG)-RELATED"/>
    <property type="match status" value="1"/>
</dbReference>
<keyword evidence="2 5" id="KW-0479">Metal-binding</keyword>
<keyword evidence="4 5" id="KW-0408">Iron</keyword>
<dbReference type="PRINTS" id="PR00463">
    <property type="entry name" value="EP450I"/>
</dbReference>
<keyword evidence="6" id="KW-0503">Monooxygenase</keyword>
<evidence type="ECO:0000256" key="6">
    <source>
        <dbReference type="RuleBase" id="RU000461"/>
    </source>
</evidence>
<reference evidence="8 9" key="1">
    <citation type="submission" date="2016-03" db="EMBL/GenBank/DDBJ databases">
        <title>Comparative genomics of Pseudogymnoascus destructans, the fungus causing white-nose syndrome of bats.</title>
        <authorList>
            <person name="Palmer J.M."/>
            <person name="Drees K.P."/>
            <person name="Foster J.T."/>
            <person name="Lindner D.L."/>
        </authorList>
    </citation>
    <scope>NUCLEOTIDE SEQUENCE [LARGE SCALE GENOMIC DNA]</scope>
    <source>
        <strain evidence="8 9">UAMH 10579</strain>
    </source>
</reference>
<dbReference type="GO" id="GO:0005506">
    <property type="term" value="F:iron ion binding"/>
    <property type="evidence" value="ECO:0007669"/>
    <property type="project" value="InterPro"/>
</dbReference>
<evidence type="ECO:0008006" key="10">
    <source>
        <dbReference type="Google" id="ProtNLM"/>
    </source>
</evidence>
<dbReference type="PANTHER" id="PTHR46300">
    <property type="entry name" value="P450, PUTATIVE (EUROFUNG)-RELATED-RELATED"/>
    <property type="match status" value="1"/>
</dbReference>
<dbReference type="Gene3D" id="1.10.630.10">
    <property type="entry name" value="Cytochrome P450"/>
    <property type="match status" value="1"/>
</dbReference>
<keyword evidence="5 6" id="KW-0349">Heme</keyword>
<name>A0A1B8GNA5_9PEZI</name>
<accession>A0A1B8GNA5</accession>